<protein>
    <submittedName>
        <fullName evidence="6">TetR family transcriptional regulator</fullName>
    </submittedName>
</protein>
<dbReference type="InterPro" id="IPR001647">
    <property type="entry name" value="HTH_TetR"/>
</dbReference>
<dbReference type="SUPFAM" id="SSF46689">
    <property type="entry name" value="Homeodomain-like"/>
    <property type="match status" value="1"/>
</dbReference>
<evidence type="ECO:0000256" key="3">
    <source>
        <dbReference type="PROSITE-ProRule" id="PRU00335"/>
    </source>
</evidence>
<dbReference type="Pfam" id="PF00440">
    <property type="entry name" value="TetR_N"/>
    <property type="match status" value="1"/>
</dbReference>
<gene>
    <name evidence="6" type="ORF">C7441_11276</name>
</gene>
<dbReference type="PROSITE" id="PS50977">
    <property type="entry name" value="HTH_TETR_2"/>
    <property type="match status" value="1"/>
</dbReference>
<sequence>MVDGKEMPPIGQRTSRKQRPKPRTKPSEVRRSELLDAAARLFIAQGVEETTVEEITLAAGVAKGTFYLYFASKPEIVIALRERFIEGFRARIRTALDSCGQEDWPERLNAWVASAVGAYLDGYELHDVVFHDYRPHFRQMKGENIVVTDLAMMLTAGARAAAWKLDDPRLTAIVLFQGLHGAVDDAIANDEKDGDRLSAHLSELFLRMLGTNRQAG</sequence>
<feature type="domain" description="HTH tetR-type" evidence="5">
    <location>
        <begin position="28"/>
        <end position="88"/>
    </location>
</feature>
<dbReference type="InterPro" id="IPR009057">
    <property type="entry name" value="Homeodomain-like_sf"/>
</dbReference>
<reference evidence="6 7" key="1">
    <citation type="submission" date="2018-05" db="EMBL/GenBank/DDBJ databases">
        <title>Genomic Encyclopedia of Type Strains, Phase IV (KMG-IV): sequencing the most valuable type-strain genomes for metagenomic binning, comparative biology and taxonomic classification.</title>
        <authorList>
            <person name="Goeker M."/>
        </authorList>
    </citation>
    <scope>NUCLEOTIDE SEQUENCE [LARGE SCALE GENOMIC DNA]</scope>
    <source>
        <strain evidence="6 7">DSM 6986</strain>
    </source>
</reference>
<feature type="compositionally biased region" description="Basic residues" evidence="4">
    <location>
        <begin position="14"/>
        <end position="24"/>
    </location>
</feature>
<dbReference type="InterPro" id="IPR023772">
    <property type="entry name" value="DNA-bd_HTH_TetR-type_CS"/>
</dbReference>
<feature type="DNA-binding region" description="H-T-H motif" evidence="3">
    <location>
        <begin position="51"/>
        <end position="70"/>
    </location>
</feature>
<dbReference type="PANTHER" id="PTHR30055">
    <property type="entry name" value="HTH-TYPE TRANSCRIPTIONAL REGULATOR RUTR"/>
    <property type="match status" value="1"/>
</dbReference>
<dbReference type="GO" id="GO:0003700">
    <property type="term" value="F:DNA-binding transcription factor activity"/>
    <property type="evidence" value="ECO:0007669"/>
    <property type="project" value="TreeGrafter"/>
</dbReference>
<dbReference type="RefSeq" id="WP_109613822.1">
    <property type="nucleotide sequence ID" value="NZ_QGGG01000012.1"/>
</dbReference>
<comment type="caution">
    <text evidence="6">The sequence shown here is derived from an EMBL/GenBank/DDBJ whole genome shotgun (WGS) entry which is preliminary data.</text>
</comment>
<accession>A0A316BZL4</accession>
<evidence type="ECO:0000313" key="6">
    <source>
        <dbReference type="EMBL" id="PWJ80535.1"/>
    </source>
</evidence>
<evidence type="ECO:0000259" key="5">
    <source>
        <dbReference type="PROSITE" id="PS50977"/>
    </source>
</evidence>
<evidence type="ECO:0000256" key="2">
    <source>
        <dbReference type="ARBA" id="ARBA00023125"/>
    </source>
</evidence>
<keyword evidence="7" id="KW-1185">Reference proteome</keyword>
<keyword evidence="2 3" id="KW-0238">DNA-binding</keyword>
<dbReference type="PROSITE" id="PS01081">
    <property type="entry name" value="HTH_TETR_1"/>
    <property type="match status" value="1"/>
</dbReference>
<dbReference type="Gene3D" id="1.10.357.10">
    <property type="entry name" value="Tetracycline Repressor, domain 2"/>
    <property type="match status" value="1"/>
</dbReference>
<evidence type="ECO:0000313" key="7">
    <source>
        <dbReference type="Proteomes" id="UP000245396"/>
    </source>
</evidence>
<dbReference type="InterPro" id="IPR050109">
    <property type="entry name" value="HTH-type_TetR-like_transc_reg"/>
</dbReference>
<name>A0A316BZL4_PSESE</name>
<evidence type="ECO:0000256" key="4">
    <source>
        <dbReference type="SAM" id="MobiDB-lite"/>
    </source>
</evidence>
<proteinExistence type="predicted"/>
<evidence type="ECO:0000256" key="1">
    <source>
        <dbReference type="ARBA" id="ARBA00023054"/>
    </source>
</evidence>
<keyword evidence="1" id="KW-0175">Coiled coil</keyword>
<organism evidence="6 7">
    <name type="scientific">Pseudaminobacter salicylatoxidans</name>
    <dbReference type="NCBI Taxonomy" id="93369"/>
    <lineage>
        <taxon>Bacteria</taxon>
        <taxon>Pseudomonadati</taxon>
        <taxon>Pseudomonadota</taxon>
        <taxon>Alphaproteobacteria</taxon>
        <taxon>Hyphomicrobiales</taxon>
        <taxon>Phyllobacteriaceae</taxon>
        <taxon>Pseudaminobacter</taxon>
    </lineage>
</organism>
<dbReference type="OrthoDB" id="9811084at2"/>
<dbReference type="PANTHER" id="PTHR30055:SF183">
    <property type="entry name" value="NUCLEOID OCCLUSION FACTOR SLMA"/>
    <property type="match status" value="1"/>
</dbReference>
<dbReference type="PRINTS" id="PR00455">
    <property type="entry name" value="HTHTETR"/>
</dbReference>
<dbReference type="Proteomes" id="UP000245396">
    <property type="component" value="Unassembled WGS sequence"/>
</dbReference>
<dbReference type="EMBL" id="QGGG01000012">
    <property type="protein sequence ID" value="PWJ80535.1"/>
    <property type="molecule type" value="Genomic_DNA"/>
</dbReference>
<dbReference type="AlphaFoldDB" id="A0A316BZL4"/>
<feature type="region of interest" description="Disordered" evidence="4">
    <location>
        <begin position="1"/>
        <end position="29"/>
    </location>
</feature>
<dbReference type="GO" id="GO:0000976">
    <property type="term" value="F:transcription cis-regulatory region binding"/>
    <property type="evidence" value="ECO:0007669"/>
    <property type="project" value="TreeGrafter"/>
</dbReference>